<reference evidence="1" key="1">
    <citation type="submission" date="2020-08" db="EMBL/GenBank/DDBJ databases">
        <title>Multicomponent nature underlies the extraordinary mechanical properties of spider dragline silk.</title>
        <authorList>
            <person name="Kono N."/>
            <person name="Nakamura H."/>
            <person name="Mori M."/>
            <person name="Yoshida Y."/>
            <person name="Ohtoshi R."/>
            <person name="Malay A.D."/>
            <person name="Moran D.A.P."/>
            <person name="Tomita M."/>
            <person name="Numata K."/>
            <person name="Arakawa K."/>
        </authorList>
    </citation>
    <scope>NUCLEOTIDE SEQUENCE</scope>
</reference>
<name>A0A8X6UBB7_NEPPI</name>
<accession>A0A8X6UBB7</accession>
<dbReference type="Gene3D" id="2.40.50.140">
    <property type="entry name" value="Nucleic acid-binding proteins"/>
    <property type="match status" value="1"/>
</dbReference>
<dbReference type="InterPro" id="IPR012340">
    <property type="entry name" value="NA-bd_OB-fold"/>
</dbReference>
<evidence type="ECO:0000313" key="2">
    <source>
        <dbReference type="Proteomes" id="UP000887013"/>
    </source>
</evidence>
<dbReference type="SUPFAM" id="SSF50249">
    <property type="entry name" value="Nucleic acid-binding proteins"/>
    <property type="match status" value="1"/>
</dbReference>
<sequence>MPQTERKIFFRYHQYFGNIDPLKFGDAVEFEMTGDQRTGKQISSSVCKITTQLGEDMPRSFSRCQGLGDASSCQSKQVTK</sequence>
<evidence type="ECO:0000313" key="1">
    <source>
        <dbReference type="EMBL" id="GFU00135.1"/>
    </source>
</evidence>
<organism evidence="1 2">
    <name type="scientific">Nephila pilipes</name>
    <name type="common">Giant wood spider</name>
    <name type="synonym">Nephila maculata</name>
    <dbReference type="NCBI Taxonomy" id="299642"/>
    <lineage>
        <taxon>Eukaryota</taxon>
        <taxon>Metazoa</taxon>
        <taxon>Ecdysozoa</taxon>
        <taxon>Arthropoda</taxon>
        <taxon>Chelicerata</taxon>
        <taxon>Arachnida</taxon>
        <taxon>Araneae</taxon>
        <taxon>Araneomorphae</taxon>
        <taxon>Entelegynae</taxon>
        <taxon>Araneoidea</taxon>
        <taxon>Nephilidae</taxon>
        <taxon>Nephila</taxon>
    </lineage>
</organism>
<dbReference type="AlphaFoldDB" id="A0A8X6UBB7"/>
<proteinExistence type="predicted"/>
<dbReference type="EMBL" id="BMAW01027065">
    <property type="protein sequence ID" value="GFU00135.1"/>
    <property type="molecule type" value="Genomic_DNA"/>
</dbReference>
<dbReference type="OrthoDB" id="74319at2759"/>
<keyword evidence="2" id="KW-1185">Reference proteome</keyword>
<protein>
    <submittedName>
        <fullName evidence="1">Uncharacterized protein</fullName>
    </submittedName>
</protein>
<dbReference type="Proteomes" id="UP000887013">
    <property type="component" value="Unassembled WGS sequence"/>
</dbReference>
<gene>
    <name evidence="1" type="ORF">NPIL_113001</name>
</gene>
<comment type="caution">
    <text evidence="1">The sequence shown here is derived from an EMBL/GenBank/DDBJ whole genome shotgun (WGS) entry which is preliminary data.</text>
</comment>